<comment type="similarity">
    <text evidence="2">Belongs to the CpoB family.</text>
</comment>
<keyword evidence="2" id="KW-0131">Cell cycle</keyword>
<dbReference type="GO" id="GO:0043093">
    <property type="term" value="P:FtsZ-dependent cytokinesis"/>
    <property type="evidence" value="ECO:0007669"/>
    <property type="project" value="UniProtKB-UniRule"/>
</dbReference>
<dbReference type="NCBIfam" id="TIGR02795">
    <property type="entry name" value="tol_pal_ybgF"/>
    <property type="match status" value="1"/>
</dbReference>
<proteinExistence type="inferred from homology"/>
<dbReference type="GO" id="GO:0030288">
    <property type="term" value="C:outer membrane-bounded periplasmic space"/>
    <property type="evidence" value="ECO:0007669"/>
    <property type="project" value="UniProtKB-UniRule"/>
</dbReference>
<protein>
    <recommendedName>
        <fullName evidence="2">Cell division coordinator CpoB</fullName>
    </recommendedName>
</protein>
<dbReference type="SUPFAM" id="SSF48452">
    <property type="entry name" value="TPR-like"/>
    <property type="match status" value="1"/>
</dbReference>
<reference evidence="4" key="1">
    <citation type="journal article" date="2021" name="PeerJ">
        <title>Extensive microbial diversity within the chicken gut microbiome revealed by metagenomics and culture.</title>
        <authorList>
            <person name="Gilroy R."/>
            <person name="Ravi A."/>
            <person name="Getino M."/>
            <person name="Pursley I."/>
            <person name="Horton D.L."/>
            <person name="Alikhan N.F."/>
            <person name="Baker D."/>
            <person name="Gharbi K."/>
            <person name="Hall N."/>
            <person name="Watson M."/>
            <person name="Adriaenssens E.M."/>
            <person name="Foster-Nyarko E."/>
            <person name="Jarju S."/>
            <person name="Secka A."/>
            <person name="Antonio M."/>
            <person name="Oren A."/>
            <person name="Chaudhuri R.R."/>
            <person name="La Ragione R."/>
            <person name="Hildebrand F."/>
            <person name="Pallen M.J."/>
        </authorList>
    </citation>
    <scope>NUCLEOTIDE SEQUENCE</scope>
    <source>
        <strain evidence="4">9264</strain>
    </source>
</reference>
<reference evidence="4" key="2">
    <citation type="submission" date="2021-04" db="EMBL/GenBank/DDBJ databases">
        <authorList>
            <person name="Gilroy R."/>
        </authorList>
    </citation>
    <scope>NUCLEOTIDE SEQUENCE</scope>
    <source>
        <strain evidence="4">9264</strain>
    </source>
</reference>
<evidence type="ECO:0000256" key="1">
    <source>
        <dbReference type="ARBA" id="ARBA00022729"/>
    </source>
</evidence>
<dbReference type="EMBL" id="DWUQ01000130">
    <property type="protein sequence ID" value="HJD44618.1"/>
    <property type="molecule type" value="Genomic_DNA"/>
</dbReference>
<dbReference type="Gene3D" id="1.25.40.10">
    <property type="entry name" value="Tetratricopeptide repeat domain"/>
    <property type="match status" value="1"/>
</dbReference>
<sequence length="228" mass="25281" precursor="true">MSLNLFSLPRRGLLALSSVALLCVAAPSYAFADDEARRAILELRQQVKQMSEQNQQARLRLADEVDMLRQEVAQLRGKVEKLSWQTAQDAPPEDNAQPELSFADPQATVAFTGAMELYREGQYRQAANGFAAFLDAYPNTEHLNEIRFYEGSALYAAEDYQAAIQKLNTLVQSAPDSPQAPEALMLVASSQAQLNDFSGAQKTLQHIIQKYPNSEAAETANSRLQMLQ</sequence>
<dbReference type="HAMAP" id="MF_02066">
    <property type="entry name" value="CpoB"/>
    <property type="match status" value="1"/>
</dbReference>
<keyword evidence="1 2" id="KW-0732">Signal</keyword>
<dbReference type="Proteomes" id="UP000823889">
    <property type="component" value="Unassembled WGS sequence"/>
</dbReference>
<name>A0A9D2RK59_9BURK</name>
<evidence type="ECO:0000259" key="3">
    <source>
        <dbReference type="Pfam" id="PF13525"/>
    </source>
</evidence>
<keyword evidence="2" id="KW-0175">Coiled coil</keyword>
<accession>A0A9D2RK59</accession>
<comment type="subcellular location">
    <subcellularLocation>
        <location evidence="2">Periplasm</location>
    </subcellularLocation>
</comment>
<dbReference type="InterPro" id="IPR011990">
    <property type="entry name" value="TPR-like_helical_dom_sf"/>
</dbReference>
<dbReference type="InterPro" id="IPR034706">
    <property type="entry name" value="CpoB"/>
</dbReference>
<evidence type="ECO:0000313" key="4">
    <source>
        <dbReference type="EMBL" id="HJD44618.1"/>
    </source>
</evidence>
<evidence type="ECO:0000256" key="2">
    <source>
        <dbReference type="HAMAP-Rule" id="MF_02066"/>
    </source>
</evidence>
<comment type="function">
    <text evidence="2">Mediates coordination of peptidoglycan synthesis and outer membrane constriction during cell division.</text>
</comment>
<feature type="domain" description="Outer membrane lipoprotein BamD-like" evidence="3">
    <location>
        <begin position="106"/>
        <end position="227"/>
    </location>
</feature>
<keyword evidence="2" id="KW-0132">Cell division</keyword>
<organism evidence="4 5">
    <name type="scientific">Candidatus Paenalcaligenes intestinipullorum</name>
    <dbReference type="NCBI Taxonomy" id="2838718"/>
    <lineage>
        <taxon>Bacteria</taxon>
        <taxon>Pseudomonadati</taxon>
        <taxon>Pseudomonadota</taxon>
        <taxon>Betaproteobacteria</taxon>
        <taxon>Burkholderiales</taxon>
        <taxon>Alcaligenaceae</taxon>
        <taxon>Paenalcaligenes</taxon>
    </lineage>
</organism>
<dbReference type="InterPro" id="IPR039565">
    <property type="entry name" value="BamD-like"/>
</dbReference>
<feature type="signal peptide" evidence="2">
    <location>
        <begin position="1"/>
        <end position="32"/>
    </location>
</feature>
<feature type="coiled-coil region" evidence="2">
    <location>
        <begin position="33"/>
        <end position="85"/>
    </location>
</feature>
<dbReference type="AlphaFoldDB" id="A0A9D2RK59"/>
<evidence type="ECO:0000313" key="5">
    <source>
        <dbReference type="Proteomes" id="UP000823889"/>
    </source>
</evidence>
<feature type="chain" id="PRO_5039770811" description="Cell division coordinator CpoB" evidence="2">
    <location>
        <begin position="33"/>
        <end position="228"/>
    </location>
</feature>
<dbReference type="Pfam" id="PF13525">
    <property type="entry name" value="YfiO"/>
    <property type="match status" value="1"/>
</dbReference>
<comment type="caution">
    <text evidence="4">The sequence shown here is derived from an EMBL/GenBank/DDBJ whole genome shotgun (WGS) entry which is preliminary data.</text>
</comment>
<gene>
    <name evidence="4" type="primary">ybgF</name>
    <name evidence="2" type="synonym">cpoB</name>
    <name evidence="4" type="ORF">H9906_06285</name>
</gene>
<keyword evidence="2" id="KW-0574">Periplasm</keyword>
<dbReference type="InterPro" id="IPR014162">
    <property type="entry name" value="CpoB_C"/>
</dbReference>